<evidence type="ECO:0000313" key="1">
    <source>
        <dbReference type="EMBL" id="VDI74267.1"/>
    </source>
</evidence>
<dbReference type="PANTHER" id="PTHR28494:SF1">
    <property type="entry name" value="RAB7A-INTERACTING MON1-CCZ1 COMPLEX SUBUNIT 1"/>
    <property type="match status" value="1"/>
</dbReference>
<dbReference type="EMBL" id="UYJE01009535">
    <property type="protein sequence ID" value="VDI74267.1"/>
    <property type="molecule type" value="Genomic_DNA"/>
</dbReference>
<reference evidence="1" key="1">
    <citation type="submission" date="2018-11" db="EMBL/GenBank/DDBJ databases">
        <authorList>
            <person name="Alioto T."/>
            <person name="Alioto T."/>
        </authorList>
    </citation>
    <scope>NUCLEOTIDE SEQUENCE</scope>
</reference>
<dbReference type="GO" id="GO:0000423">
    <property type="term" value="P:mitophagy"/>
    <property type="evidence" value="ECO:0007669"/>
    <property type="project" value="InterPro"/>
</dbReference>
<comment type="caution">
    <text evidence="1">The sequence shown here is derived from an EMBL/GenBank/DDBJ whole genome shotgun (WGS) entry which is preliminary data.</text>
</comment>
<organism evidence="1 2">
    <name type="scientific">Mytilus galloprovincialis</name>
    <name type="common">Mediterranean mussel</name>
    <dbReference type="NCBI Taxonomy" id="29158"/>
    <lineage>
        <taxon>Eukaryota</taxon>
        <taxon>Metazoa</taxon>
        <taxon>Spiralia</taxon>
        <taxon>Lophotrochozoa</taxon>
        <taxon>Mollusca</taxon>
        <taxon>Bivalvia</taxon>
        <taxon>Autobranchia</taxon>
        <taxon>Pteriomorphia</taxon>
        <taxon>Mytilida</taxon>
        <taxon>Mytiloidea</taxon>
        <taxon>Mytilidae</taxon>
        <taxon>Mytilinae</taxon>
        <taxon>Mytilus</taxon>
    </lineage>
</organism>
<gene>
    <name evidence="1" type="ORF">MGAL_10B013590</name>
</gene>
<dbReference type="InterPro" id="IPR037657">
    <property type="entry name" value="RIMC1"/>
</dbReference>
<sequence>MTTHITERLNQIHKLCEKALISNDDNVLKQLKDKCTCSIDVCKKTPSEESLIELLKQYAQIVLDYTYVDETKLVEELFPQDTCKERIHTIFVWIDTIEELVKKCLPETSMVDCLGHELVECINWRKGALLYMLCSTINGDSNREDQINDEFYMNVKQGIEYLQQMLTGRTNTSEWEGDQDAVNLVNMGIYSDTHLLSMMYAGEMCYWLCNKPGQSTSDFNPKVIGQDLLSKYIVCAKLPVMYGWSTDKAEEFVKVMSS</sequence>
<proteinExistence type="predicted"/>
<dbReference type="Proteomes" id="UP000596742">
    <property type="component" value="Unassembled WGS sequence"/>
</dbReference>
<name>A0A8B6H6Q9_MYTGA</name>
<dbReference type="PANTHER" id="PTHR28494">
    <property type="entry name" value="UPF0600 PROTEIN C5ORF51"/>
    <property type="match status" value="1"/>
</dbReference>
<keyword evidence="2" id="KW-1185">Reference proteome</keyword>
<protein>
    <submittedName>
        <fullName evidence="1">Uncharacterized protein</fullName>
    </submittedName>
</protein>
<dbReference type="AlphaFoldDB" id="A0A8B6H6Q9"/>
<accession>A0A8B6H6Q9</accession>
<dbReference type="OrthoDB" id="6135810at2759"/>
<evidence type="ECO:0000313" key="2">
    <source>
        <dbReference type="Proteomes" id="UP000596742"/>
    </source>
</evidence>
<dbReference type="Pfam" id="PF17716">
    <property type="entry name" value="RIMC1"/>
    <property type="match status" value="1"/>
</dbReference>